<evidence type="ECO:0000313" key="1">
    <source>
        <dbReference type="EMBL" id="RNA25781.1"/>
    </source>
</evidence>
<evidence type="ECO:0000313" key="2">
    <source>
        <dbReference type="Proteomes" id="UP000276133"/>
    </source>
</evidence>
<organism evidence="1 2">
    <name type="scientific">Brachionus plicatilis</name>
    <name type="common">Marine rotifer</name>
    <name type="synonym">Brachionus muelleri</name>
    <dbReference type="NCBI Taxonomy" id="10195"/>
    <lineage>
        <taxon>Eukaryota</taxon>
        <taxon>Metazoa</taxon>
        <taxon>Spiralia</taxon>
        <taxon>Gnathifera</taxon>
        <taxon>Rotifera</taxon>
        <taxon>Eurotatoria</taxon>
        <taxon>Monogononta</taxon>
        <taxon>Pseudotrocha</taxon>
        <taxon>Ploima</taxon>
        <taxon>Brachionidae</taxon>
        <taxon>Brachionus</taxon>
    </lineage>
</organism>
<gene>
    <name evidence="1" type="ORF">BpHYR1_033439</name>
</gene>
<accession>A0A3M7RQG6</accession>
<reference evidence="1 2" key="1">
    <citation type="journal article" date="2018" name="Sci. Rep.">
        <title>Genomic signatures of local adaptation to the degree of environmental predictability in rotifers.</title>
        <authorList>
            <person name="Franch-Gras L."/>
            <person name="Hahn C."/>
            <person name="Garcia-Roger E.M."/>
            <person name="Carmona M.J."/>
            <person name="Serra M."/>
            <person name="Gomez A."/>
        </authorList>
    </citation>
    <scope>NUCLEOTIDE SEQUENCE [LARGE SCALE GENOMIC DNA]</scope>
    <source>
        <strain evidence="1">HYR1</strain>
    </source>
</reference>
<name>A0A3M7RQG6_BRAPC</name>
<proteinExistence type="predicted"/>
<sequence length="78" mass="9149">MLRRFCELLILERPVQNTARKKIFSNKFFCFSGLAAAKFFFGPATWPAPNNIFNKKIYKWNEKNVKTKEGLGMTRIKC</sequence>
<protein>
    <submittedName>
        <fullName evidence="1">Uncharacterized protein</fullName>
    </submittedName>
</protein>
<comment type="caution">
    <text evidence="1">The sequence shown here is derived from an EMBL/GenBank/DDBJ whole genome shotgun (WGS) entry which is preliminary data.</text>
</comment>
<dbReference type="EMBL" id="REGN01002856">
    <property type="protein sequence ID" value="RNA25781.1"/>
    <property type="molecule type" value="Genomic_DNA"/>
</dbReference>
<dbReference type="AlphaFoldDB" id="A0A3M7RQG6"/>
<dbReference type="Proteomes" id="UP000276133">
    <property type="component" value="Unassembled WGS sequence"/>
</dbReference>
<keyword evidence="2" id="KW-1185">Reference proteome</keyword>